<dbReference type="EMBL" id="CP041636">
    <property type="protein sequence ID" value="QDO98744.1"/>
    <property type="molecule type" value="Genomic_DNA"/>
</dbReference>
<dbReference type="GO" id="GO:0040029">
    <property type="term" value="P:epigenetic regulation of gene expression"/>
    <property type="evidence" value="ECO:0007669"/>
    <property type="project" value="TreeGrafter"/>
</dbReference>
<accession>A0A516H4M6</accession>
<feature type="domain" description="Histone deacetylase" evidence="5">
    <location>
        <begin position="22"/>
        <end position="308"/>
    </location>
</feature>
<keyword evidence="4" id="KW-0006">Acetoin catabolism</keyword>
<name>A0A516H4M6_9PROT</name>
<dbReference type="Proteomes" id="UP000317496">
    <property type="component" value="Chromosome"/>
</dbReference>
<dbReference type="PRINTS" id="PR01272">
    <property type="entry name" value="ACUCPROTEIN"/>
</dbReference>
<comment type="pathway">
    <text evidence="1">Ketone degradation; acetoin degradation.</text>
</comment>
<dbReference type="CDD" id="cd09994">
    <property type="entry name" value="HDAC_AcuC_like"/>
    <property type="match status" value="1"/>
</dbReference>
<evidence type="ECO:0000256" key="1">
    <source>
        <dbReference type="ARBA" id="ARBA00005101"/>
    </source>
</evidence>
<dbReference type="OrthoDB" id="9808367at2"/>
<dbReference type="InterPro" id="IPR037138">
    <property type="entry name" value="His_deacetylse_dom_sf"/>
</dbReference>
<dbReference type="AlphaFoldDB" id="A0A516H4M6"/>
<dbReference type="SUPFAM" id="SSF52768">
    <property type="entry name" value="Arginase/deacetylase"/>
    <property type="match status" value="1"/>
</dbReference>
<sequence>MHQPALFIGNEIYRHSSLGGKHPLSIPRVSTVMDMVHALGWLEDGQYRESRQATPEQLARFHREDYVAAVQAAERTLTVSREDSERYNLGRGGNPVYATMFRRPATGVGGSLIAAQHLLQNGGGIVYSPGGGTHHGRPAQASGFCYFNDPVLAILAMLDAGLSRVAYIDLDVHHGDGVADAFAADPRVLVVSVHEAGRWPHSGQLDEEGVGNLFNLPITPGMVDDEMMALVEEAIGPLVEGFRPDALVIQCGADALADDPLGKQTLSNGALWHAVAALKPLAPRLLVLGGGGYNPWSVARCWTGIWAELNGLEKPDRLPPVAETLLRGLSWNRSAGRHPPNHWFVTLADIPRHGPVRDEVQGLVRRVKERMRA</sequence>
<protein>
    <recommendedName>
        <fullName evidence="3">Acetoin utilization protein AcuC</fullName>
    </recommendedName>
</protein>
<dbReference type="GO" id="GO:0004407">
    <property type="term" value="F:histone deacetylase activity"/>
    <property type="evidence" value="ECO:0007669"/>
    <property type="project" value="TreeGrafter"/>
</dbReference>
<dbReference type="GO" id="GO:0045150">
    <property type="term" value="P:acetoin catabolic process"/>
    <property type="evidence" value="ECO:0007669"/>
    <property type="project" value="UniProtKB-UniPathway"/>
</dbReference>
<evidence type="ECO:0000256" key="2">
    <source>
        <dbReference type="ARBA" id="ARBA00005947"/>
    </source>
</evidence>
<dbReference type="InterPro" id="IPR023801">
    <property type="entry name" value="His_deacetylse_dom"/>
</dbReference>
<dbReference type="PRINTS" id="PR01270">
    <property type="entry name" value="HDASUPER"/>
</dbReference>
<evidence type="ECO:0000256" key="4">
    <source>
        <dbReference type="ARBA" id="ARBA00022627"/>
    </source>
</evidence>
<dbReference type="InterPro" id="IPR023696">
    <property type="entry name" value="Ureohydrolase_dom_sf"/>
</dbReference>
<proteinExistence type="inferred from homology"/>
<dbReference type="RefSeq" id="WP_144069725.1">
    <property type="nucleotide sequence ID" value="NZ_CP041636.1"/>
</dbReference>
<evidence type="ECO:0000259" key="5">
    <source>
        <dbReference type="Pfam" id="PF00850"/>
    </source>
</evidence>
<evidence type="ECO:0000256" key="3">
    <source>
        <dbReference type="ARBA" id="ARBA00020218"/>
    </source>
</evidence>
<dbReference type="KEGG" id="fer:FNB15_16320"/>
<comment type="similarity">
    <text evidence="2">Belongs to the histone deacetylase family.</text>
</comment>
<keyword evidence="7" id="KW-1185">Reference proteome</keyword>
<dbReference type="PANTHER" id="PTHR10625">
    <property type="entry name" value="HISTONE DEACETYLASE HDAC1-RELATED"/>
    <property type="match status" value="1"/>
</dbReference>
<organism evidence="6 7">
    <name type="scientific">Ferrovibrio terrae</name>
    <dbReference type="NCBI Taxonomy" id="2594003"/>
    <lineage>
        <taxon>Bacteria</taxon>
        <taxon>Pseudomonadati</taxon>
        <taxon>Pseudomonadota</taxon>
        <taxon>Alphaproteobacteria</taxon>
        <taxon>Rhodospirillales</taxon>
        <taxon>Rhodospirillaceae</taxon>
        <taxon>Ferrovibrio</taxon>
    </lineage>
</organism>
<dbReference type="InterPro" id="IPR000286">
    <property type="entry name" value="HDACs"/>
</dbReference>
<evidence type="ECO:0000313" key="7">
    <source>
        <dbReference type="Proteomes" id="UP000317496"/>
    </source>
</evidence>
<dbReference type="UniPathway" id="UPA00040"/>
<dbReference type="Pfam" id="PF00850">
    <property type="entry name" value="Hist_deacetyl"/>
    <property type="match status" value="1"/>
</dbReference>
<reference evidence="6 7" key="1">
    <citation type="submission" date="2019-07" db="EMBL/GenBank/DDBJ databases">
        <title>Genome sequencing for Ferrovibrio sp. K5.</title>
        <authorList>
            <person name="Park S.-J."/>
        </authorList>
    </citation>
    <scope>NUCLEOTIDE SEQUENCE [LARGE SCALE GENOMIC DNA]</scope>
    <source>
        <strain evidence="6 7">K5</strain>
    </source>
</reference>
<evidence type="ECO:0000313" key="6">
    <source>
        <dbReference type="EMBL" id="QDO98744.1"/>
    </source>
</evidence>
<dbReference type="InterPro" id="IPR003085">
    <property type="entry name" value="AcuC"/>
</dbReference>
<gene>
    <name evidence="6" type="ORF">FNB15_16320</name>
</gene>
<dbReference type="PANTHER" id="PTHR10625:SF10">
    <property type="entry name" value="HISTONE DEACETYLASE HDAC1"/>
    <property type="match status" value="1"/>
</dbReference>
<dbReference type="Gene3D" id="3.40.800.20">
    <property type="entry name" value="Histone deacetylase domain"/>
    <property type="match status" value="1"/>
</dbReference>